<dbReference type="GO" id="GO:0008757">
    <property type="term" value="F:S-adenosylmethionine-dependent methyltransferase activity"/>
    <property type="evidence" value="ECO:0007669"/>
    <property type="project" value="InterPro"/>
</dbReference>
<dbReference type="InterPro" id="IPR013216">
    <property type="entry name" value="Methyltransf_11"/>
</dbReference>
<dbReference type="KEGG" id="sgrg:L0C25_06145"/>
<dbReference type="Pfam" id="PF08241">
    <property type="entry name" value="Methyltransf_11"/>
    <property type="match status" value="1"/>
</dbReference>
<keyword evidence="2" id="KW-0808">Transferase</keyword>
<accession>A0AA46TK97</accession>
<dbReference type="CDD" id="cd02440">
    <property type="entry name" value="AdoMet_MTases"/>
    <property type="match status" value="1"/>
</dbReference>
<evidence type="ECO:0000313" key="3">
    <source>
        <dbReference type="Proteomes" id="UP001164390"/>
    </source>
</evidence>
<dbReference type="InterPro" id="IPR052356">
    <property type="entry name" value="Thiol_S-MT"/>
</dbReference>
<dbReference type="EMBL" id="CP094970">
    <property type="protein sequence ID" value="UYM06650.1"/>
    <property type="molecule type" value="Genomic_DNA"/>
</dbReference>
<evidence type="ECO:0000313" key="2">
    <source>
        <dbReference type="EMBL" id="UYM06650.1"/>
    </source>
</evidence>
<sequence>MSTLGTPAAYDSLKRELIGSLTGTVLEIGAGKGANLQSLARADRWIGLEPSASRRRALRRKADRFRGTADVLAGRAERLPVEDASVDAVLATIVLCSVRDQERVLAEVVRVLRPGGAFVFFEHVVPPAGTWSNRAARAWAPVSRVVDHGCDPRRRTWEAIERSDLAIDELRWFELPMGFGVRSPYIGGRATKPASAP</sequence>
<dbReference type="RefSeq" id="WP_271635559.1">
    <property type="nucleotide sequence ID" value="NZ_CP094970.1"/>
</dbReference>
<name>A0AA46TK97_9ACTN</name>
<dbReference type="InterPro" id="IPR029063">
    <property type="entry name" value="SAM-dependent_MTases_sf"/>
</dbReference>
<keyword evidence="3" id="KW-1185">Reference proteome</keyword>
<protein>
    <submittedName>
        <fullName evidence="2">Class I SAM-dependent methyltransferase</fullName>
    </submittedName>
</protein>
<proteinExistence type="predicted"/>
<reference evidence="2" key="1">
    <citation type="submission" date="2022-01" db="EMBL/GenBank/DDBJ databases">
        <title>Nocardioidaceae gen. sp. A5X3R13.</title>
        <authorList>
            <person name="Lopez Marin M.A."/>
            <person name="Uhlik O."/>
        </authorList>
    </citation>
    <scope>NUCLEOTIDE SEQUENCE</scope>
    <source>
        <strain evidence="2">A5X3R13</strain>
    </source>
</reference>
<dbReference type="PANTHER" id="PTHR45036:SF1">
    <property type="entry name" value="METHYLTRANSFERASE LIKE 7A"/>
    <property type="match status" value="1"/>
</dbReference>
<dbReference type="GO" id="GO:0032259">
    <property type="term" value="P:methylation"/>
    <property type="evidence" value="ECO:0007669"/>
    <property type="project" value="UniProtKB-KW"/>
</dbReference>
<dbReference type="Gene3D" id="3.40.50.150">
    <property type="entry name" value="Vaccinia Virus protein VP39"/>
    <property type="match status" value="1"/>
</dbReference>
<dbReference type="Proteomes" id="UP001164390">
    <property type="component" value="Chromosome"/>
</dbReference>
<evidence type="ECO:0000259" key="1">
    <source>
        <dbReference type="Pfam" id="PF08241"/>
    </source>
</evidence>
<organism evidence="2 3">
    <name type="scientific">Solicola gregarius</name>
    <dbReference type="NCBI Taxonomy" id="2908642"/>
    <lineage>
        <taxon>Bacteria</taxon>
        <taxon>Bacillati</taxon>
        <taxon>Actinomycetota</taxon>
        <taxon>Actinomycetes</taxon>
        <taxon>Propionibacteriales</taxon>
        <taxon>Nocardioidaceae</taxon>
        <taxon>Solicola</taxon>
    </lineage>
</organism>
<keyword evidence="2" id="KW-0489">Methyltransferase</keyword>
<feature type="domain" description="Methyltransferase type 11" evidence="1">
    <location>
        <begin position="26"/>
        <end position="120"/>
    </location>
</feature>
<dbReference type="SUPFAM" id="SSF53335">
    <property type="entry name" value="S-adenosyl-L-methionine-dependent methyltransferases"/>
    <property type="match status" value="1"/>
</dbReference>
<dbReference type="AlphaFoldDB" id="A0AA46TK97"/>
<dbReference type="PANTHER" id="PTHR45036">
    <property type="entry name" value="METHYLTRANSFERASE LIKE 7B"/>
    <property type="match status" value="1"/>
</dbReference>
<gene>
    <name evidence="2" type="ORF">L0C25_06145</name>
</gene>